<reference evidence="3 4" key="1">
    <citation type="submission" date="2015-05" db="EMBL/GenBank/DDBJ databases">
        <authorList>
            <person name="Wang D.B."/>
            <person name="Wang M."/>
        </authorList>
    </citation>
    <scope>NUCLEOTIDE SEQUENCE [LARGE SCALE GENOMIC DNA]</scope>
    <source>
        <strain evidence="3">VL1</strain>
    </source>
</reference>
<dbReference type="STRING" id="100787.A0A0G4N1D3"/>
<feature type="transmembrane region" description="Helical" evidence="2">
    <location>
        <begin position="261"/>
        <end position="281"/>
    </location>
</feature>
<keyword evidence="4" id="KW-1185">Reference proteome</keyword>
<feature type="transmembrane region" description="Helical" evidence="2">
    <location>
        <begin position="112"/>
        <end position="132"/>
    </location>
</feature>
<organism evidence="3 4">
    <name type="scientific">Verticillium longisporum</name>
    <name type="common">Verticillium dahliae var. longisporum</name>
    <dbReference type="NCBI Taxonomy" id="100787"/>
    <lineage>
        <taxon>Eukaryota</taxon>
        <taxon>Fungi</taxon>
        <taxon>Dikarya</taxon>
        <taxon>Ascomycota</taxon>
        <taxon>Pezizomycotina</taxon>
        <taxon>Sordariomycetes</taxon>
        <taxon>Hypocreomycetidae</taxon>
        <taxon>Glomerellales</taxon>
        <taxon>Plectosphaerellaceae</taxon>
        <taxon>Verticillium</taxon>
    </lineage>
</organism>
<dbReference type="GO" id="GO:0047938">
    <property type="term" value="F:glucose-6-phosphate 1-epimerase activity"/>
    <property type="evidence" value="ECO:0007669"/>
    <property type="project" value="TreeGrafter"/>
</dbReference>
<feature type="region of interest" description="Disordered" evidence="1">
    <location>
        <begin position="575"/>
        <end position="609"/>
    </location>
</feature>
<dbReference type="Gene3D" id="2.70.98.10">
    <property type="match status" value="1"/>
</dbReference>
<feature type="region of interest" description="Disordered" evidence="1">
    <location>
        <begin position="79"/>
        <end position="103"/>
    </location>
</feature>
<feature type="compositionally biased region" description="Polar residues" evidence="1">
    <location>
        <begin position="90"/>
        <end position="99"/>
    </location>
</feature>
<feature type="transmembrane region" description="Helical" evidence="2">
    <location>
        <begin position="356"/>
        <end position="375"/>
    </location>
</feature>
<proteinExistence type="predicted"/>
<evidence type="ECO:0000256" key="1">
    <source>
        <dbReference type="SAM" id="MobiDB-lite"/>
    </source>
</evidence>
<feature type="region of interest" description="Disordered" evidence="1">
    <location>
        <begin position="934"/>
        <end position="954"/>
    </location>
</feature>
<feature type="transmembrane region" description="Helical" evidence="2">
    <location>
        <begin position="301"/>
        <end position="320"/>
    </location>
</feature>
<protein>
    <recommendedName>
        <fullName evidence="5">Glucose-6-phosphate 1-epimerase</fullName>
    </recommendedName>
</protein>
<dbReference type="InterPro" id="IPR011013">
    <property type="entry name" value="Gal_mutarotase_sf_dom"/>
</dbReference>
<feature type="transmembrane region" description="Helical" evidence="2">
    <location>
        <begin position="7"/>
        <end position="23"/>
    </location>
</feature>
<accession>A0A0G4N1D3</accession>
<feature type="transmembrane region" description="Helical" evidence="2">
    <location>
        <begin position="387"/>
        <end position="406"/>
    </location>
</feature>
<keyword evidence="2" id="KW-0472">Membrane</keyword>
<feature type="transmembrane region" description="Helical" evidence="2">
    <location>
        <begin position="189"/>
        <end position="206"/>
    </location>
</feature>
<dbReference type="PANTHER" id="PTHR11122">
    <property type="entry name" value="APOSPORY-ASSOCIATED PROTEIN C-RELATED"/>
    <property type="match status" value="1"/>
</dbReference>
<dbReference type="Proteomes" id="UP000044602">
    <property type="component" value="Unassembled WGS sequence"/>
</dbReference>
<dbReference type="PANTHER" id="PTHR11122:SF13">
    <property type="entry name" value="GLUCOSE-6-PHOSPHATE 1-EPIMERASE"/>
    <property type="match status" value="1"/>
</dbReference>
<dbReference type="GO" id="GO:0005975">
    <property type="term" value="P:carbohydrate metabolic process"/>
    <property type="evidence" value="ECO:0007669"/>
    <property type="project" value="InterPro"/>
</dbReference>
<keyword evidence="2" id="KW-0812">Transmembrane</keyword>
<feature type="transmembrane region" description="Helical" evidence="2">
    <location>
        <begin position="226"/>
        <end position="249"/>
    </location>
</feature>
<evidence type="ECO:0000313" key="3">
    <source>
        <dbReference type="EMBL" id="CRK40396.1"/>
    </source>
</evidence>
<dbReference type="InterPro" id="IPR014718">
    <property type="entry name" value="GH-type_carb-bd"/>
</dbReference>
<dbReference type="AlphaFoldDB" id="A0A0G4N1D3"/>
<dbReference type="SUPFAM" id="SSF74650">
    <property type="entry name" value="Galactose mutarotase-like"/>
    <property type="match status" value="1"/>
</dbReference>
<feature type="compositionally biased region" description="Basic and acidic residues" evidence="1">
    <location>
        <begin position="576"/>
        <end position="593"/>
    </location>
</feature>
<gene>
    <name evidence="3" type="ORF">BN1708_008186</name>
</gene>
<dbReference type="GO" id="GO:0005737">
    <property type="term" value="C:cytoplasm"/>
    <property type="evidence" value="ECO:0007669"/>
    <property type="project" value="TreeGrafter"/>
</dbReference>
<feature type="transmembrane region" description="Helical" evidence="2">
    <location>
        <begin position="35"/>
        <end position="55"/>
    </location>
</feature>
<evidence type="ECO:0008006" key="5">
    <source>
        <dbReference type="Google" id="ProtNLM"/>
    </source>
</evidence>
<sequence>MAQNGRLHLTALCAVTSFIWISYNFEHHTLNQRPRYALAIVLLLSAGLTWLVSYSSKWLPGSDARFGQYHPFRAVLPHATKKPPDEKTPDQTSALSSSEHAPLSLPRRPRRYFIPIIVFCIIIRIELFHQTAAKIQCSVPGIEAFFCTLVVVYDVFFGRKSQSDVLPWPTDPWVTVADELQQWFKTTRLTLVASVVLFNLGAYLAAANKVHSTYFCSTRFDNRFWIVSMQVFGLVLDGVIAVLLWRVLVFTKSTRARLRTLSGIQLTVGAFDWTMHVLLTLRPTVQPTGVNGLGWLYLFDLINDSFTFCLLIVSLSLLVTESGPVKPFGIITFISSLLTSYQALSSVGDAYGGAKIATLGPFILIASGFGLFMYTANLRSVLFVRRAFLLFILTAAIIGSTVYVILTNQVLNKHPLDTFIYDARTEADRWLTHASVSRSLKVAVQEYQTRHDGRDPPPNFDKWYEFAIAKSSVIVDHYQQIENDVAPFWSLKPNSIRKSTLDLAANEAELALVQVANKKVTHNYKAEDEYRRALDDLVKMIETFSEYLSDMDLPINLSGEPRVLTPWSDLGQHPRQALDGKYHMNTRRSENPKDSTPAGQTPEVPGSKPVLQAFLSPSLFREMEAQICPAGSSGRTLQHWNVRDLCVSCVSGHSEDHFLKKWEASLERCSQPDLSRLHAFHMTNKKMVPHQKLVPVFGSFKADGFNDILIPMTSKTDSEADSNRDFKTRIDKLHWRGELGEQVISHDMLHGNHRHRLLHQVNNATKGDEVTMLLPTPGDPKKFSHERVHVQEANAALPFDVGVSSYPSCEDAGCAAARLEFGEKGEEGESGEPLKYRYVLLLDDDSSPPKRLMQTLRSGSVPVLSSIFRTWCTERLLPWVHFVPVDIRFQALHSTLAYFTGLEGRVPVNGREIKFEVINKPAAMVDRPNKPTALATTPGLPPQAQVTTSDDNSRVDAVLPTGESISVLLYGATDVTAVRLSSLDGASYLDKTESLATKTQSGDLALTGETDRIYTPLGGPKVPIVVSDNASGRKLYSLTRDNLDDVVVWNPWEAKAKSMPDFSPDDGWRNMVCVEAGAVKGWQKLEAGDAFEAAQVIAVGDL</sequence>
<evidence type="ECO:0000256" key="2">
    <source>
        <dbReference type="SAM" id="Phobius"/>
    </source>
</evidence>
<dbReference type="EMBL" id="CVQH01026305">
    <property type="protein sequence ID" value="CRK40396.1"/>
    <property type="molecule type" value="Genomic_DNA"/>
</dbReference>
<evidence type="ECO:0000313" key="4">
    <source>
        <dbReference type="Proteomes" id="UP000044602"/>
    </source>
</evidence>
<name>A0A0G4N1D3_VERLO</name>
<feature type="transmembrane region" description="Helical" evidence="2">
    <location>
        <begin position="327"/>
        <end position="344"/>
    </location>
</feature>
<dbReference type="GO" id="GO:0030246">
    <property type="term" value="F:carbohydrate binding"/>
    <property type="evidence" value="ECO:0007669"/>
    <property type="project" value="InterPro"/>
</dbReference>
<keyword evidence="2" id="KW-1133">Transmembrane helix</keyword>